<dbReference type="InterPro" id="IPR003593">
    <property type="entry name" value="AAA+_ATPase"/>
</dbReference>
<dbReference type="PROSITE" id="PS50893">
    <property type="entry name" value="ABC_TRANSPORTER_2"/>
    <property type="match status" value="1"/>
</dbReference>
<keyword evidence="5" id="KW-0547">Nucleotide-binding</keyword>
<dbReference type="PROSITE" id="PS00211">
    <property type="entry name" value="ABC_TRANSPORTER_1"/>
    <property type="match status" value="1"/>
</dbReference>
<gene>
    <name evidence="11" type="ORF">NK125_14520</name>
</gene>
<evidence type="ECO:0000256" key="3">
    <source>
        <dbReference type="ARBA" id="ARBA00022475"/>
    </source>
</evidence>
<keyword evidence="12" id="KW-1185">Reference proteome</keyword>
<keyword evidence="9" id="KW-0472">Membrane</keyword>
<accession>A0ABT1ED66</accession>
<evidence type="ECO:0000256" key="5">
    <source>
        <dbReference type="ARBA" id="ARBA00022741"/>
    </source>
</evidence>
<dbReference type="RefSeq" id="WP_262067385.1">
    <property type="nucleotide sequence ID" value="NZ_JAMXOD010000034.1"/>
</dbReference>
<protein>
    <submittedName>
        <fullName evidence="11">ABC transporter ATP-binding protein</fullName>
    </submittedName>
</protein>
<dbReference type="Gene3D" id="3.40.50.300">
    <property type="entry name" value="P-loop containing nucleotide triphosphate hydrolases"/>
    <property type="match status" value="1"/>
</dbReference>
<reference evidence="11 12" key="1">
    <citation type="journal article" date="2022" name="Genome Biol. Evol.">
        <title>Host diet, physiology and behaviors set the stage for Lachnospiraceae cladogenesis.</title>
        <authorList>
            <person name="Vera-Ponce De Leon A."/>
            <person name="Schneider M."/>
            <person name="Jahnes B.C."/>
            <person name="Sadowski V."/>
            <person name="Camuy-Velez L.A."/>
            <person name="Duan J."/>
            <person name="Sabree Z.L."/>
        </authorList>
    </citation>
    <scope>NUCLEOTIDE SEQUENCE [LARGE SCALE GENOMIC DNA]</scope>
    <source>
        <strain evidence="11 12">PAL113</strain>
    </source>
</reference>
<evidence type="ECO:0000256" key="9">
    <source>
        <dbReference type="ARBA" id="ARBA00023136"/>
    </source>
</evidence>
<evidence type="ECO:0000259" key="10">
    <source>
        <dbReference type="PROSITE" id="PS50893"/>
    </source>
</evidence>
<dbReference type="PANTHER" id="PTHR42771:SF4">
    <property type="entry name" value="IRON(3+)-HYDROXAMATE IMPORT ATP-BINDING PROTEIN FHUC"/>
    <property type="match status" value="1"/>
</dbReference>
<evidence type="ECO:0000256" key="8">
    <source>
        <dbReference type="ARBA" id="ARBA00023065"/>
    </source>
</evidence>
<evidence type="ECO:0000256" key="6">
    <source>
        <dbReference type="ARBA" id="ARBA00022840"/>
    </source>
</evidence>
<dbReference type="InterPro" id="IPR003439">
    <property type="entry name" value="ABC_transporter-like_ATP-bd"/>
</dbReference>
<organism evidence="11 12">
    <name type="scientific">Aequitasia blattaphilus</name>
    <dbReference type="NCBI Taxonomy" id="2949332"/>
    <lineage>
        <taxon>Bacteria</taxon>
        <taxon>Bacillati</taxon>
        <taxon>Bacillota</taxon>
        <taxon>Clostridia</taxon>
        <taxon>Lachnospirales</taxon>
        <taxon>Lachnospiraceae</taxon>
        <taxon>Aequitasia</taxon>
    </lineage>
</organism>
<evidence type="ECO:0000256" key="2">
    <source>
        <dbReference type="ARBA" id="ARBA00022448"/>
    </source>
</evidence>
<evidence type="ECO:0000256" key="1">
    <source>
        <dbReference type="ARBA" id="ARBA00004202"/>
    </source>
</evidence>
<keyword evidence="4" id="KW-0410">Iron transport</keyword>
<evidence type="ECO:0000313" key="11">
    <source>
        <dbReference type="EMBL" id="MCP1103614.1"/>
    </source>
</evidence>
<name>A0ABT1ED66_9FIRM</name>
<dbReference type="SMART" id="SM00382">
    <property type="entry name" value="AAA"/>
    <property type="match status" value="1"/>
</dbReference>
<sequence length="265" mass="29503">MDNKQIEVKNLKVGYDEITVMEEMNLAIPKGRISIIIGPNGCGKSTLLKTISRILKPAEGEVLLDGKSIARRAPKEVAKRMAVLPQSPTAPGDLLVKELVGYGRFPYQKPMSGFSKEDIEIVNWAMEATGISEFANRSVAALSGGQRQRVWIAMALAQKTDILVLDEPTTYLDMANQLEILTLLKRMNHEMSITILIVMHELNNAIKFADYIVGMKSGKLLFNGIPKEVITEKNLRDLFDIEASIQMDETNTFPICTNYELIEGC</sequence>
<dbReference type="EMBL" id="JAMZFW010000034">
    <property type="protein sequence ID" value="MCP1103614.1"/>
    <property type="molecule type" value="Genomic_DNA"/>
</dbReference>
<evidence type="ECO:0000313" key="12">
    <source>
        <dbReference type="Proteomes" id="UP001523566"/>
    </source>
</evidence>
<evidence type="ECO:0000256" key="4">
    <source>
        <dbReference type="ARBA" id="ARBA00022496"/>
    </source>
</evidence>
<dbReference type="SUPFAM" id="SSF52540">
    <property type="entry name" value="P-loop containing nucleoside triphosphate hydrolases"/>
    <property type="match status" value="1"/>
</dbReference>
<proteinExistence type="predicted"/>
<dbReference type="CDD" id="cd03214">
    <property type="entry name" value="ABC_Iron-Siderophores_B12_Hemin"/>
    <property type="match status" value="1"/>
</dbReference>
<feature type="domain" description="ABC transporter" evidence="10">
    <location>
        <begin position="6"/>
        <end position="242"/>
    </location>
</feature>
<keyword evidence="8" id="KW-0406">Ion transport</keyword>
<dbReference type="Pfam" id="PF00005">
    <property type="entry name" value="ABC_tran"/>
    <property type="match status" value="1"/>
</dbReference>
<dbReference type="InterPro" id="IPR017871">
    <property type="entry name" value="ABC_transporter-like_CS"/>
</dbReference>
<dbReference type="PANTHER" id="PTHR42771">
    <property type="entry name" value="IRON(3+)-HYDROXAMATE IMPORT ATP-BINDING PROTEIN FHUC"/>
    <property type="match status" value="1"/>
</dbReference>
<dbReference type="GO" id="GO:0005524">
    <property type="term" value="F:ATP binding"/>
    <property type="evidence" value="ECO:0007669"/>
    <property type="project" value="UniProtKB-KW"/>
</dbReference>
<keyword evidence="6 11" id="KW-0067">ATP-binding</keyword>
<dbReference type="InterPro" id="IPR027417">
    <property type="entry name" value="P-loop_NTPase"/>
</dbReference>
<dbReference type="InterPro" id="IPR051535">
    <property type="entry name" value="Siderophore_ABC-ATPase"/>
</dbReference>
<dbReference type="Proteomes" id="UP001523566">
    <property type="component" value="Unassembled WGS sequence"/>
</dbReference>
<keyword evidence="2" id="KW-0813">Transport</keyword>
<evidence type="ECO:0000256" key="7">
    <source>
        <dbReference type="ARBA" id="ARBA00023004"/>
    </source>
</evidence>
<comment type="subcellular location">
    <subcellularLocation>
        <location evidence="1">Cell membrane</location>
        <topology evidence="1">Peripheral membrane protein</topology>
    </subcellularLocation>
</comment>
<keyword evidence="7" id="KW-0408">Iron</keyword>
<keyword evidence="3" id="KW-1003">Cell membrane</keyword>
<comment type="caution">
    <text evidence="11">The sequence shown here is derived from an EMBL/GenBank/DDBJ whole genome shotgun (WGS) entry which is preliminary data.</text>
</comment>